<dbReference type="PANTHER" id="PTHR10098:SF108">
    <property type="entry name" value="TETRATRICOPEPTIDE REPEAT PROTEIN 28"/>
    <property type="match status" value="1"/>
</dbReference>
<dbReference type="AlphaFoldDB" id="D8K5S4"/>
<evidence type="ECO:0000313" key="2">
    <source>
        <dbReference type="EMBL" id="ADJ28251.1"/>
    </source>
</evidence>
<organism evidence="2 3">
    <name type="scientific">Nitrosococcus watsoni (strain C-113)</name>
    <dbReference type="NCBI Taxonomy" id="105559"/>
    <lineage>
        <taxon>Bacteria</taxon>
        <taxon>Pseudomonadati</taxon>
        <taxon>Pseudomonadota</taxon>
        <taxon>Gammaproteobacteria</taxon>
        <taxon>Chromatiales</taxon>
        <taxon>Chromatiaceae</taxon>
        <taxon>Nitrosococcus</taxon>
    </lineage>
</organism>
<dbReference type="eggNOG" id="COG4995">
    <property type="taxonomic scope" value="Bacteria"/>
</dbReference>
<keyword evidence="3" id="KW-1185">Reference proteome</keyword>
<evidence type="ECO:0000259" key="1">
    <source>
        <dbReference type="Pfam" id="PF12770"/>
    </source>
</evidence>
<sequence length="651" mass="72560">MGSRADNLEQAIQAYEAALTIYTREAFPEQWAGIQNNLGAAYCERIRGVGAENLERALEAYGKAARIYTADTNPEVARRVRLAQSAALLKTGRWPAALQASEEGLAASRILFDISLYDPEVREREIGASEMLYARCAFAKAQLGRPDEALAILEEGRARELRYRAGRDRADLEDLPEQRRAAFLQAAQRVRDLEAEWRRPEEERPADLADKTRQARQRLEQEAQQIRVLKPNFLRASVDLNDIRAVLPGQDAALVEFAVTEAGTLALVLPAGQEGVEAVWMESVTQERLWKEWLLRTHEPSGEIIDGWFAGVVDPEVWRHGYAMQNLLRRVGQELLAPVAKHLGKAKRLLLVTHGGLHLLPLEAAPFSTGNGTMTTLSERMAVSVTPSAVFLAENRQHARGFEQPGRLVALENPRNDPQLLYTRYEVARIAHYAGAERTERLRGKEATLPALAEKLAGASFIHFSCHGRYHWGSPLLSALELHPAEEEPTVKGGEPGHLTLLHLYQGKVDFTGARLVTLSACQTGITEVREQAEEAVGLPGGLLGAGVPTVVASLWSVPDLSTAFLMSRFYYHLLCQAHPPDRALQKAQADTRTATWRQICEELEEQEVRKAFDNLKDEGKLNQRPFAQPYHWAAFQVWGDGWTPIIQEEA</sequence>
<accession>D8K5S4</accession>
<gene>
    <name evidence="2" type="ordered locus">Nwat_1330</name>
</gene>
<dbReference type="KEGG" id="nwa:Nwat_1330"/>
<dbReference type="RefSeq" id="WP_013220347.1">
    <property type="nucleotide sequence ID" value="NC_014315.1"/>
</dbReference>
<dbReference type="Pfam" id="PF12770">
    <property type="entry name" value="CHAT"/>
    <property type="match status" value="1"/>
</dbReference>
<dbReference type="Proteomes" id="UP000000393">
    <property type="component" value="Chromosome"/>
</dbReference>
<dbReference type="STRING" id="105559.Nwat_1330"/>
<dbReference type="InterPro" id="IPR024983">
    <property type="entry name" value="CHAT_dom"/>
</dbReference>
<dbReference type="SUPFAM" id="SSF48452">
    <property type="entry name" value="TPR-like"/>
    <property type="match status" value="1"/>
</dbReference>
<name>D8K5S4_NITWC</name>
<dbReference type="PANTHER" id="PTHR10098">
    <property type="entry name" value="RAPSYN-RELATED"/>
    <property type="match status" value="1"/>
</dbReference>
<dbReference type="InterPro" id="IPR011990">
    <property type="entry name" value="TPR-like_helical_dom_sf"/>
</dbReference>
<feature type="domain" description="CHAT" evidence="1">
    <location>
        <begin position="326"/>
        <end position="641"/>
    </location>
</feature>
<dbReference type="HOGENOM" id="CLU_003728_15_2_6"/>
<protein>
    <recommendedName>
        <fullName evidence="1">CHAT domain-containing protein</fullName>
    </recommendedName>
</protein>
<dbReference type="eggNOG" id="COG0457">
    <property type="taxonomic scope" value="Bacteria"/>
</dbReference>
<dbReference type="EMBL" id="CP002086">
    <property type="protein sequence ID" value="ADJ28251.1"/>
    <property type="molecule type" value="Genomic_DNA"/>
</dbReference>
<dbReference type="Gene3D" id="1.25.40.10">
    <property type="entry name" value="Tetratricopeptide repeat domain"/>
    <property type="match status" value="1"/>
</dbReference>
<reference evidence="2 3" key="1">
    <citation type="submission" date="2010-06" db="EMBL/GenBank/DDBJ databases">
        <title>Complete sequence of chromosome of Nitrosococcus watsoni C-113.</title>
        <authorList>
            <consortium name="US DOE Joint Genome Institute"/>
            <person name="Lucas S."/>
            <person name="Copeland A."/>
            <person name="Lapidus A."/>
            <person name="Cheng J.-F."/>
            <person name="Bruce D."/>
            <person name="Goodwin L."/>
            <person name="Pitluck S."/>
            <person name="Malfatti S.A."/>
            <person name="Chain P.S.G."/>
            <person name="Land M."/>
            <person name="Hauser L."/>
            <person name="Kyrpides N."/>
            <person name="Ivanova N."/>
            <person name="Cambell M.A."/>
            <person name="Heidelberg J.F."/>
            <person name="Klotz M.G."/>
            <person name="Woyke T."/>
        </authorList>
    </citation>
    <scope>NUCLEOTIDE SEQUENCE [LARGE SCALE GENOMIC DNA]</scope>
    <source>
        <strain evidence="2 3">C-113</strain>
    </source>
</reference>
<proteinExistence type="predicted"/>
<evidence type="ECO:0000313" key="3">
    <source>
        <dbReference type="Proteomes" id="UP000000393"/>
    </source>
</evidence>